<dbReference type="OrthoDB" id="329999at2759"/>
<evidence type="ECO:0000256" key="1">
    <source>
        <dbReference type="SAM" id="Coils"/>
    </source>
</evidence>
<evidence type="ECO:0008006" key="6">
    <source>
        <dbReference type="Google" id="ProtNLM"/>
    </source>
</evidence>
<feature type="coiled-coil region" evidence="1">
    <location>
        <begin position="631"/>
        <end position="658"/>
    </location>
</feature>
<comment type="caution">
    <text evidence="4">The sequence shown here is derived from an EMBL/GenBank/DDBJ whole genome shotgun (WGS) entry which is preliminary data.</text>
</comment>
<name>A0A2A9M6E3_BESBE</name>
<feature type="transmembrane region" description="Helical" evidence="3">
    <location>
        <begin position="350"/>
        <end position="373"/>
    </location>
</feature>
<evidence type="ECO:0000256" key="3">
    <source>
        <dbReference type="SAM" id="Phobius"/>
    </source>
</evidence>
<sequence length="762" mass="86864">MSKAEEAKKKQEDARKEEEEKTRMELVRAQLPPRKKKSFFNWERLSPETTVLLFSTPEQVQLLNETLPFQIANVTMQEHHIAPISSVDRELQNQLLANYTHGMKTLRTTVVFVDDTPITVNNSRPRRGPICQQEQRAMLLSFNRVYHKEDGQAYATFNLHSPSVVTFHRELEGEYNLKALNPFMWTSHFPTEKEFMHFRGTAICLAKGSPMQLLKGWPVTVPEYEDGPWQARVKVLRAFVSASADTKKKNIYVLQATLHVMRQPKDGMFKQQNLDVIPFMGYITIAGNKKHEHLEAAIIRHKLLNKVCTLRRVMAKSQVELKCDDVDAKLAELHEMMDERPVLRETFKKVGTFAGVSMATYGIALVSHLLTSIHRDLMILPQEGLLLTGTGFAVGALLYLLIAGPVVGLQRYKWRREFSGKKKEYLQKVVDDENMLSSASAPVVDMVFVVNELQHADEDDVTATDELKTIEAARQELSQNVVNGTEELSPIAQKIQDVLEQYSYLNTVAPAFEAFTRVSQFAKMQQEVKTEAKALLSFLKRAALRKPEIIEIDKYGKLKLTTRQLVGVHAYLGKEMRADAERNIAVTPFSSIEILISREKGELLRKRIAELEGQIRAQGGIPTAVESADPVRAAKRRLRCLSDSRDKLEEAMEIVEGNSQLQELLFAEQQYLNAKSVLRTDRRVYMDDDLGIAIEEVDNLKARLEEVRNSAGDKPSPLQEAERQEIMQKILALNEKIKTIIHQMRLFGFEVDIRRVVELESE</sequence>
<evidence type="ECO:0000313" key="5">
    <source>
        <dbReference type="Proteomes" id="UP000224006"/>
    </source>
</evidence>
<accession>A0A2A9M6E3</accession>
<dbReference type="EMBL" id="NWUJ01000008">
    <property type="protein sequence ID" value="PFH33545.1"/>
    <property type="molecule type" value="Genomic_DNA"/>
</dbReference>
<keyword evidence="1" id="KW-0175">Coiled coil</keyword>
<keyword evidence="3" id="KW-0812">Transmembrane</keyword>
<dbReference type="AlphaFoldDB" id="A0A2A9M6E3"/>
<dbReference type="Proteomes" id="UP000224006">
    <property type="component" value="Chromosome VII"/>
</dbReference>
<proteinExistence type="predicted"/>
<gene>
    <name evidence="4" type="ORF">BESB_077620</name>
</gene>
<feature type="region of interest" description="Disordered" evidence="2">
    <location>
        <begin position="1"/>
        <end position="25"/>
    </location>
</feature>
<evidence type="ECO:0000313" key="4">
    <source>
        <dbReference type="EMBL" id="PFH33545.1"/>
    </source>
</evidence>
<dbReference type="RefSeq" id="XP_029217554.1">
    <property type="nucleotide sequence ID" value="XM_029366123.1"/>
</dbReference>
<organism evidence="4 5">
    <name type="scientific">Besnoitia besnoiti</name>
    <name type="common">Apicomplexan protozoan</name>
    <dbReference type="NCBI Taxonomy" id="94643"/>
    <lineage>
        <taxon>Eukaryota</taxon>
        <taxon>Sar</taxon>
        <taxon>Alveolata</taxon>
        <taxon>Apicomplexa</taxon>
        <taxon>Conoidasida</taxon>
        <taxon>Coccidia</taxon>
        <taxon>Eucoccidiorida</taxon>
        <taxon>Eimeriorina</taxon>
        <taxon>Sarcocystidae</taxon>
        <taxon>Besnoitia</taxon>
    </lineage>
</organism>
<keyword evidence="3" id="KW-0472">Membrane</keyword>
<evidence type="ECO:0000256" key="2">
    <source>
        <dbReference type="SAM" id="MobiDB-lite"/>
    </source>
</evidence>
<protein>
    <recommendedName>
        <fullName evidence="6">Chaperone dnaJ, related protein</fullName>
    </recommendedName>
</protein>
<feature type="transmembrane region" description="Helical" evidence="3">
    <location>
        <begin position="385"/>
        <end position="409"/>
    </location>
</feature>
<dbReference type="GeneID" id="40312688"/>
<keyword evidence="5" id="KW-1185">Reference proteome</keyword>
<dbReference type="VEuPathDB" id="ToxoDB:BESB_077620"/>
<dbReference type="KEGG" id="bbes:BESB_077620"/>
<keyword evidence="3" id="KW-1133">Transmembrane helix</keyword>
<reference evidence="4 5" key="1">
    <citation type="submission" date="2017-09" db="EMBL/GenBank/DDBJ databases">
        <title>Genome sequencing of Besnoitia besnoiti strain Bb-Ger1.</title>
        <authorList>
            <person name="Schares G."/>
            <person name="Venepally P."/>
            <person name="Lorenzi H.A."/>
        </authorList>
    </citation>
    <scope>NUCLEOTIDE SEQUENCE [LARGE SCALE GENOMIC DNA]</scope>
    <source>
        <strain evidence="4 5">Bb-Ger1</strain>
    </source>
</reference>